<sequence length="473" mass="52078">MTDEGITSGRATPQPQQQQQQQQAQAADMTKRSKSYTVVIKLGTSSIVDEKTHEPLLPILTLIVDTACKLRKDGHRVVIVSSGAIGVGLRRMDVDKRPKHLAQLQALAAIGQCRLIGLWDSLFAHMAQPVAQILLTRNDIADRTRYLNAQNTFNQLMDMGVIPIVNENDTLAVSEIKFGDNDTLSAITAAMIHADMLFLMTDVDCLYDKNPRTHPDARPIEIVDDINALEADGSLKCRLSPGDGRHGHQDCRCKAGHAGRCHNDNYPVLQSGQHPRDRPLPHHPRTPSSSTSSESGDHAADHITQKTVSLNLSDASTHFDETEAPPLHTRFLPSSDPIQDRYFWLLHTPNPHGTVYIDAGCHRALIDKAGLLPVGVVDVEGHFAQSEVVRLVVVERRASSPGPDGKRWEGFAQEVGRIIVNYAAAEISMIMGHKSSQIESILGYADSEYVADRSHIGFFRPESRPVTPIRDLS</sequence>
<reference evidence="1" key="1">
    <citation type="submission" date="2024-12" db="EMBL/GenBank/DDBJ databases">
        <title>Comparative genomics and development of molecular markers within Purpureocillium lilacinum and among Purpureocillium species.</title>
        <authorList>
            <person name="Yeh Z.-Y."/>
            <person name="Ni N.-T."/>
            <person name="Lo P.-H."/>
            <person name="Mushyakhwo K."/>
            <person name="Lin C.-F."/>
            <person name="Nai Y.-S."/>
        </authorList>
    </citation>
    <scope>NUCLEOTIDE SEQUENCE</scope>
    <source>
        <strain evidence="1">NCHU-NPUST-175</strain>
    </source>
</reference>
<organism evidence="1 2">
    <name type="scientific">Purpureocillium lilacinum</name>
    <name type="common">Paecilomyces lilacinus</name>
    <dbReference type="NCBI Taxonomy" id="33203"/>
    <lineage>
        <taxon>Eukaryota</taxon>
        <taxon>Fungi</taxon>
        <taxon>Dikarya</taxon>
        <taxon>Ascomycota</taxon>
        <taxon>Pezizomycotina</taxon>
        <taxon>Sordariomycetes</taxon>
        <taxon>Hypocreomycetidae</taxon>
        <taxon>Hypocreales</taxon>
        <taxon>Ophiocordycipitaceae</taxon>
        <taxon>Purpureocillium</taxon>
    </lineage>
</organism>
<accession>A0ACC4E8F0</accession>
<gene>
    <name evidence="1" type="ORF">ACCO45_001438</name>
</gene>
<dbReference type="EMBL" id="JBGNUJ010000002">
    <property type="protein sequence ID" value="KAL3964434.1"/>
    <property type="molecule type" value="Genomic_DNA"/>
</dbReference>
<protein>
    <submittedName>
        <fullName evidence="1">Uncharacterized protein</fullName>
    </submittedName>
</protein>
<evidence type="ECO:0000313" key="1">
    <source>
        <dbReference type="EMBL" id="KAL3964434.1"/>
    </source>
</evidence>
<comment type="caution">
    <text evidence="1">The sequence shown here is derived from an EMBL/GenBank/DDBJ whole genome shotgun (WGS) entry which is preliminary data.</text>
</comment>
<proteinExistence type="predicted"/>
<name>A0ACC4E8F0_PURLI</name>
<dbReference type="Proteomes" id="UP001638806">
    <property type="component" value="Unassembled WGS sequence"/>
</dbReference>
<evidence type="ECO:0000313" key="2">
    <source>
        <dbReference type="Proteomes" id="UP001638806"/>
    </source>
</evidence>
<keyword evidence="2" id="KW-1185">Reference proteome</keyword>